<accession>A0A2I2FDA5</accession>
<dbReference type="EMBL" id="KZ559134">
    <property type="protein sequence ID" value="PLB38623.1"/>
    <property type="molecule type" value="Genomic_DNA"/>
</dbReference>
<sequence>MTTSPVLDSLSHCTLFLWTGMVETISDQLYCSSMGICVWIQLVQCLEIHFRADS</sequence>
<organism evidence="1 2">
    <name type="scientific">Aspergillus candidus</name>
    <dbReference type="NCBI Taxonomy" id="41067"/>
    <lineage>
        <taxon>Eukaryota</taxon>
        <taxon>Fungi</taxon>
        <taxon>Dikarya</taxon>
        <taxon>Ascomycota</taxon>
        <taxon>Pezizomycotina</taxon>
        <taxon>Eurotiomycetes</taxon>
        <taxon>Eurotiomycetidae</taxon>
        <taxon>Eurotiales</taxon>
        <taxon>Aspergillaceae</taxon>
        <taxon>Aspergillus</taxon>
        <taxon>Aspergillus subgen. Circumdati</taxon>
    </lineage>
</organism>
<proteinExistence type="predicted"/>
<gene>
    <name evidence="1" type="ORF">BDW47DRAFT_104581</name>
</gene>
<dbReference type="AlphaFoldDB" id="A0A2I2FDA5"/>
<dbReference type="Proteomes" id="UP000234585">
    <property type="component" value="Unassembled WGS sequence"/>
</dbReference>
<keyword evidence="2" id="KW-1185">Reference proteome</keyword>
<protein>
    <submittedName>
        <fullName evidence="1">Uncharacterized protein</fullName>
    </submittedName>
</protein>
<reference evidence="1 2" key="1">
    <citation type="submission" date="2017-12" db="EMBL/GenBank/DDBJ databases">
        <authorList>
            <consortium name="DOE Joint Genome Institute"/>
            <person name="Haridas S."/>
            <person name="Kjaerbolling I."/>
            <person name="Vesth T.C."/>
            <person name="Frisvad J.C."/>
            <person name="Nybo J.L."/>
            <person name="Theobald S."/>
            <person name="Kuo A."/>
            <person name="Bowyer P."/>
            <person name="Matsuda Y."/>
            <person name="Mondo S."/>
            <person name="Lyhne E.K."/>
            <person name="Kogle M.E."/>
            <person name="Clum A."/>
            <person name="Lipzen A."/>
            <person name="Salamov A."/>
            <person name="Ngan C.Y."/>
            <person name="Daum C."/>
            <person name="Chiniquy J."/>
            <person name="Barry K."/>
            <person name="LaButti K."/>
            <person name="Simmons B.A."/>
            <person name="Magnuson J.K."/>
            <person name="Mortensen U.H."/>
            <person name="Larsen T.O."/>
            <person name="Grigoriev I.V."/>
            <person name="Baker S.E."/>
            <person name="Andersen M.R."/>
            <person name="Nordberg H.P."/>
            <person name="Cantor M.N."/>
            <person name="Hua S.X."/>
        </authorList>
    </citation>
    <scope>NUCLEOTIDE SEQUENCE [LARGE SCALE GENOMIC DNA]</scope>
    <source>
        <strain evidence="1 2">CBS 102.13</strain>
    </source>
</reference>
<dbReference type="GeneID" id="36519517"/>
<name>A0A2I2FDA5_ASPCN</name>
<evidence type="ECO:0000313" key="1">
    <source>
        <dbReference type="EMBL" id="PLB38623.1"/>
    </source>
</evidence>
<evidence type="ECO:0000313" key="2">
    <source>
        <dbReference type="Proteomes" id="UP000234585"/>
    </source>
</evidence>
<dbReference type="RefSeq" id="XP_024672635.1">
    <property type="nucleotide sequence ID" value="XM_024812357.1"/>
</dbReference>